<evidence type="ECO:0000256" key="1">
    <source>
        <dbReference type="SAM" id="MobiDB-lite"/>
    </source>
</evidence>
<accession>A0A4U5UVN0</accession>
<name>A0A4U5UVN0_COLLU</name>
<protein>
    <submittedName>
        <fullName evidence="2">Uncharacterized protein</fullName>
    </submittedName>
</protein>
<sequence length="72" mass="7937">MLACLQRRQNPPPQHPVCASKTLEPPQALGRKYGDMKGRDGSGARASHRVVPPERGHPSRQMREKDPARGEG</sequence>
<proteinExistence type="predicted"/>
<feature type="region of interest" description="Disordered" evidence="1">
    <location>
        <begin position="1"/>
        <end position="72"/>
    </location>
</feature>
<evidence type="ECO:0000313" key="2">
    <source>
        <dbReference type="EMBL" id="TKS78730.1"/>
    </source>
</evidence>
<dbReference type="AlphaFoldDB" id="A0A4U5UVN0"/>
<dbReference type="EMBL" id="CM014088">
    <property type="protein sequence ID" value="TKS78751.1"/>
    <property type="molecule type" value="Genomic_DNA"/>
</dbReference>
<evidence type="ECO:0000313" key="3">
    <source>
        <dbReference type="EMBL" id="TKS78751.1"/>
    </source>
</evidence>
<dbReference type="EMBL" id="CM014088">
    <property type="protein sequence ID" value="TKS78730.1"/>
    <property type="molecule type" value="Genomic_DNA"/>
</dbReference>
<evidence type="ECO:0000313" key="4">
    <source>
        <dbReference type="Proteomes" id="UP000298787"/>
    </source>
</evidence>
<feature type="compositionally biased region" description="Basic and acidic residues" evidence="1">
    <location>
        <begin position="51"/>
        <end position="72"/>
    </location>
</feature>
<gene>
    <name evidence="3" type="ORF">D9C73_012422</name>
    <name evidence="2" type="ORF">D9C73_012443</name>
</gene>
<organism evidence="2 4">
    <name type="scientific">Collichthys lucidus</name>
    <name type="common">Big head croaker</name>
    <name type="synonym">Sciaena lucida</name>
    <dbReference type="NCBI Taxonomy" id="240159"/>
    <lineage>
        <taxon>Eukaryota</taxon>
        <taxon>Metazoa</taxon>
        <taxon>Chordata</taxon>
        <taxon>Craniata</taxon>
        <taxon>Vertebrata</taxon>
        <taxon>Euteleostomi</taxon>
        <taxon>Actinopterygii</taxon>
        <taxon>Neopterygii</taxon>
        <taxon>Teleostei</taxon>
        <taxon>Neoteleostei</taxon>
        <taxon>Acanthomorphata</taxon>
        <taxon>Eupercaria</taxon>
        <taxon>Sciaenidae</taxon>
        <taxon>Collichthys</taxon>
    </lineage>
</organism>
<keyword evidence="4" id="KW-1185">Reference proteome</keyword>
<dbReference type="Proteomes" id="UP000298787">
    <property type="component" value="Chromosome 11"/>
</dbReference>
<reference evidence="2 4" key="1">
    <citation type="submission" date="2019-01" db="EMBL/GenBank/DDBJ databases">
        <title>Genome Assembly of Collichthys lucidus.</title>
        <authorList>
            <person name="Cai M."/>
            <person name="Xiao S."/>
        </authorList>
    </citation>
    <scope>NUCLEOTIDE SEQUENCE [LARGE SCALE GENOMIC DNA]</scope>
    <source>
        <strain evidence="2">JT15FE1705JMU</strain>
        <tissue evidence="2">Muscle</tissue>
    </source>
</reference>
<feature type="compositionally biased region" description="Basic and acidic residues" evidence="1">
    <location>
        <begin position="32"/>
        <end position="42"/>
    </location>
</feature>
<dbReference type="STRING" id="240159.A0A4U5UVN0"/>